<dbReference type="InterPro" id="IPR052162">
    <property type="entry name" value="Sensor_kinase/Photoreceptor"/>
</dbReference>
<gene>
    <name evidence="8" type="ORF">ACERZ8_07710</name>
</gene>
<organism evidence="8 9">
    <name type="scientific">Tateyamaria armeniaca</name>
    <dbReference type="NCBI Taxonomy" id="2518930"/>
    <lineage>
        <taxon>Bacteria</taxon>
        <taxon>Pseudomonadati</taxon>
        <taxon>Pseudomonadota</taxon>
        <taxon>Alphaproteobacteria</taxon>
        <taxon>Rhodobacterales</taxon>
        <taxon>Roseobacteraceae</taxon>
        <taxon>Tateyamaria</taxon>
    </lineage>
</organism>
<dbReference type="SMART" id="SM00086">
    <property type="entry name" value="PAC"/>
    <property type="match status" value="1"/>
</dbReference>
<name>A0ABW8US48_9RHOB</name>
<dbReference type="InterPro" id="IPR000700">
    <property type="entry name" value="PAS-assoc_C"/>
</dbReference>
<keyword evidence="3" id="KW-0597">Phosphoprotein</keyword>
<dbReference type="CDD" id="cd00075">
    <property type="entry name" value="HATPase"/>
    <property type="match status" value="1"/>
</dbReference>
<dbReference type="Pfam" id="PF02518">
    <property type="entry name" value="HATPase_c"/>
    <property type="match status" value="1"/>
</dbReference>
<dbReference type="Gene3D" id="1.10.287.130">
    <property type="match status" value="1"/>
</dbReference>
<comment type="caution">
    <text evidence="8">The sequence shown here is derived from an EMBL/GenBank/DDBJ whole genome shotgun (WGS) entry which is preliminary data.</text>
</comment>
<dbReference type="EC" id="2.7.13.3" evidence="2"/>
<keyword evidence="9" id="KW-1185">Reference proteome</keyword>
<dbReference type="SUPFAM" id="SSF55785">
    <property type="entry name" value="PYP-like sensor domain (PAS domain)"/>
    <property type="match status" value="1"/>
</dbReference>
<sequence length="360" mass="39315">MRWEDFSVFDFVNQFIFVLVPDADNRPIYAFLNKIGSDRLGKTRDEIVGQPAHEIFSGRAAYSVYRRQCGAWANGVETDYEIALPLGTETMWARTNLVPVHDANGQVTHMIGTTQDITDERKQLQDHVLSAAAAQDLEDLMCMAAHDLRSPLSNLKTLAGMMRKDFVDHGDGKSQLIDMIDSISDRALSVVSSIMGQAMAMGPVGCNAAFDLGAMCDDVMVMLDPISKHSVSYPRVEVQAEIMVVHIVLRNLIDNAVKHSGKEVVKISIDMTPMNAERLLFRVSDNGSGFDSRVVDAWETAESGNYGGFGLMGVRRLVRSRGGNVALTTPTSGQGAEVQVELPGRIVQTRAAPIASLRAG</sequence>
<dbReference type="InterPro" id="IPR001610">
    <property type="entry name" value="PAC"/>
</dbReference>
<keyword evidence="4" id="KW-0808">Transferase</keyword>
<dbReference type="InterPro" id="IPR035965">
    <property type="entry name" value="PAS-like_dom_sf"/>
</dbReference>
<dbReference type="InterPro" id="IPR004358">
    <property type="entry name" value="Sig_transdc_His_kin-like_C"/>
</dbReference>
<dbReference type="InterPro" id="IPR003661">
    <property type="entry name" value="HisK_dim/P_dom"/>
</dbReference>
<dbReference type="PRINTS" id="PR00344">
    <property type="entry name" value="BCTRLSENSOR"/>
</dbReference>
<dbReference type="SUPFAM" id="SSF55874">
    <property type="entry name" value="ATPase domain of HSP90 chaperone/DNA topoisomerase II/histidine kinase"/>
    <property type="match status" value="1"/>
</dbReference>
<evidence type="ECO:0000256" key="3">
    <source>
        <dbReference type="ARBA" id="ARBA00022553"/>
    </source>
</evidence>
<dbReference type="Pfam" id="PF08448">
    <property type="entry name" value="PAS_4"/>
    <property type="match status" value="1"/>
</dbReference>
<dbReference type="PROSITE" id="PS50109">
    <property type="entry name" value="HIS_KIN"/>
    <property type="match status" value="1"/>
</dbReference>
<protein>
    <recommendedName>
        <fullName evidence="2">histidine kinase</fullName>
        <ecNumber evidence="2">2.7.13.3</ecNumber>
    </recommendedName>
</protein>
<proteinExistence type="predicted"/>
<dbReference type="CDD" id="cd00082">
    <property type="entry name" value="HisKA"/>
    <property type="match status" value="1"/>
</dbReference>
<reference evidence="8 9" key="1">
    <citation type="submission" date="2024-08" db="EMBL/GenBank/DDBJ databases">
        <title>Tateyamaria sp. nov., isolated from marine algae.</title>
        <authorList>
            <person name="Choi B.J."/>
            <person name="Kim J.M."/>
            <person name="Lee J.K."/>
            <person name="Choi D.G."/>
            <person name="Bayburt H."/>
            <person name="Baek J.H."/>
            <person name="Han D.M."/>
            <person name="Jeon C.O."/>
        </authorList>
    </citation>
    <scope>NUCLEOTIDE SEQUENCE [LARGE SCALE GENOMIC DNA]</scope>
    <source>
        <strain evidence="8 9">KMU-156</strain>
    </source>
</reference>
<dbReference type="Gene3D" id="3.30.450.20">
    <property type="entry name" value="PAS domain"/>
    <property type="match status" value="1"/>
</dbReference>
<dbReference type="InterPro" id="IPR036890">
    <property type="entry name" value="HATPase_C_sf"/>
</dbReference>
<dbReference type="SUPFAM" id="SSF47384">
    <property type="entry name" value="Homodimeric domain of signal transducing histidine kinase"/>
    <property type="match status" value="1"/>
</dbReference>
<keyword evidence="8" id="KW-0067">ATP-binding</keyword>
<dbReference type="GO" id="GO:0005524">
    <property type="term" value="F:ATP binding"/>
    <property type="evidence" value="ECO:0007669"/>
    <property type="project" value="UniProtKB-KW"/>
</dbReference>
<evidence type="ECO:0000259" key="6">
    <source>
        <dbReference type="PROSITE" id="PS50109"/>
    </source>
</evidence>
<dbReference type="InterPro" id="IPR013656">
    <property type="entry name" value="PAS_4"/>
</dbReference>
<dbReference type="SMART" id="SM00388">
    <property type="entry name" value="HisKA"/>
    <property type="match status" value="1"/>
</dbReference>
<dbReference type="InterPro" id="IPR036097">
    <property type="entry name" value="HisK_dim/P_sf"/>
</dbReference>
<evidence type="ECO:0000256" key="2">
    <source>
        <dbReference type="ARBA" id="ARBA00012438"/>
    </source>
</evidence>
<keyword evidence="5" id="KW-0418">Kinase</keyword>
<dbReference type="PANTHER" id="PTHR43304:SF1">
    <property type="entry name" value="PAC DOMAIN-CONTAINING PROTEIN"/>
    <property type="match status" value="1"/>
</dbReference>
<dbReference type="Proteomes" id="UP001627408">
    <property type="component" value="Unassembled WGS sequence"/>
</dbReference>
<dbReference type="PROSITE" id="PS50113">
    <property type="entry name" value="PAC"/>
    <property type="match status" value="1"/>
</dbReference>
<dbReference type="InterPro" id="IPR003594">
    <property type="entry name" value="HATPase_dom"/>
</dbReference>
<dbReference type="RefSeq" id="WP_407591665.1">
    <property type="nucleotide sequence ID" value="NZ_JBHDIY010000002.1"/>
</dbReference>
<dbReference type="SMART" id="SM00387">
    <property type="entry name" value="HATPase_c"/>
    <property type="match status" value="1"/>
</dbReference>
<dbReference type="InterPro" id="IPR000014">
    <property type="entry name" value="PAS"/>
</dbReference>
<dbReference type="PANTHER" id="PTHR43304">
    <property type="entry name" value="PHYTOCHROME-LIKE PROTEIN CPH1"/>
    <property type="match status" value="1"/>
</dbReference>
<evidence type="ECO:0000313" key="9">
    <source>
        <dbReference type="Proteomes" id="UP001627408"/>
    </source>
</evidence>
<dbReference type="InterPro" id="IPR005467">
    <property type="entry name" value="His_kinase_dom"/>
</dbReference>
<dbReference type="EMBL" id="JBHDIY010000002">
    <property type="protein sequence ID" value="MFL4469757.1"/>
    <property type="molecule type" value="Genomic_DNA"/>
</dbReference>
<evidence type="ECO:0000256" key="5">
    <source>
        <dbReference type="ARBA" id="ARBA00022777"/>
    </source>
</evidence>
<accession>A0ABW8US48</accession>
<dbReference type="Gene3D" id="3.30.565.10">
    <property type="entry name" value="Histidine kinase-like ATPase, C-terminal domain"/>
    <property type="match status" value="1"/>
</dbReference>
<comment type="catalytic activity">
    <reaction evidence="1">
        <text>ATP + protein L-histidine = ADP + protein N-phospho-L-histidine.</text>
        <dbReference type="EC" id="2.7.13.3"/>
    </reaction>
</comment>
<evidence type="ECO:0000259" key="7">
    <source>
        <dbReference type="PROSITE" id="PS50113"/>
    </source>
</evidence>
<dbReference type="CDD" id="cd00130">
    <property type="entry name" value="PAS"/>
    <property type="match status" value="1"/>
</dbReference>
<feature type="domain" description="PAC" evidence="7">
    <location>
        <begin position="76"/>
        <end position="129"/>
    </location>
</feature>
<feature type="domain" description="Histidine kinase" evidence="6">
    <location>
        <begin position="143"/>
        <end position="346"/>
    </location>
</feature>
<evidence type="ECO:0000256" key="4">
    <source>
        <dbReference type="ARBA" id="ARBA00022679"/>
    </source>
</evidence>
<keyword evidence="8" id="KW-0547">Nucleotide-binding</keyword>
<evidence type="ECO:0000313" key="8">
    <source>
        <dbReference type="EMBL" id="MFL4469757.1"/>
    </source>
</evidence>
<evidence type="ECO:0000256" key="1">
    <source>
        <dbReference type="ARBA" id="ARBA00000085"/>
    </source>
</evidence>